<feature type="region of interest" description="Disordered" evidence="1">
    <location>
        <begin position="311"/>
        <end position="343"/>
    </location>
</feature>
<dbReference type="PANTHER" id="PTHR46266:SF4">
    <property type="entry name" value="TRANSCRIPTION FACTOR TT8"/>
    <property type="match status" value="1"/>
</dbReference>
<evidence type="ECO:0000313" key="3">
    <source>
        <dbReference type="EMBL" id="SAM04705.1"/>
    </source>
</evidence>
<proteinExistence type="predicted"/>
<sequence length="343" mass="37995">MSPPTSPTSSTQSSLTSDSSSYMKKRRRSSSSSLDNDERSSLRGHPQFSPLVALPPPMVSYSAPQQISPAPPPPPGVAYYPIYTSHNGHFFIASPPLDPTSSNNPKLLPKLANHQHPQAPPTPTTLPSSPVSTPYAFYHPYQLSPPIQPTYQHPPVHSQANPSTANLSTAHQREQARKVSHSAIERRRRERINDKIMQLKQLIPTCAGQENLHKMSILQSSIDYITYLKEVLQQVNEQQQEGTDDRPIKTLDLSKLHKIKTPKSMVPKEVEPFTSQFNANQSVSSRPVTPPIQEENQQKCLKPMDIIMSGAKKQQSPTTDLPTPALTPTALPTKNMSVKDLLC</sequence>
<accession>A0A163K0W6</accession>
<dbReference type="PROSITE" id="PS50888">
    <property type="entry name" value="BHLH"/>
    <property type="match status" value="1"/>
</dbReference>
<dbReference type="InterPro" id="IPR011598">
    <property type="entry name" value="bHLH_dom"/>
</dbReference>
<dbReference type="GO" id="GO:0046983">
    <property type="term" value="F:protein dimerization activity"/>
    <property type="evidence" value="ECO:0007669"/>
    <property type="project" value="InterPro"/>
</dbReference>
<feature type="compositionally biased region" description="Polar residues" evidence="1">
    <location>
        <begin position="158"/>
        <end position="170"/>
    </location>
</feature>
<dbReference type="STRING" id="4829.A0A163K0W6"/>
<dbReference type="SUPFAM" id="SSF47459">
    <property type="entry name" value="HLH, helix-loop-helix DNA-binding domain"/>
    <property type="match status" value="1"/>
</dbReference>
<dbReference type="PANTHER" id="PTHR46266">
    <property type="entry name" value="TRANSCRIPTION FACTOR TT8"/>
    <property type="match status" value="1"/>
</dbReference>
<organism evidence="3">
    <name type="scientific">Absidia glauca</name>
    <name type="common">Pin mould</name>
    <dbReference type="NCBI Taxonomy" id="4829"/>
    <lineage>
        <taxon>Eukaryota</taxon>
        <taxon>Fungi</taxon>
        <taxon>Fungi incertae sedis</taxon>
        <taxon>Mucoromycota</taxon>
        <taxon>Mucoromycotina</taxon>
        <taxon>Mucoromycetes</taxon>
        <taxon>Mucorales</taxon>
        <taxon>Cunninghamellaceae</taxon>
        <taxon>Absidia</taxon>
    </lineage>
</organism>
<protein>
    <recommendedName>
        <fullName evidence="2">BHLH domain-containing protein</fullName>
    </recommendedName>
</protein>
<evidence type="ECO:0000259" key="2">
    <source>
        <dbReference type="PROSITE" id="PS50888"/>
    </source>
</evidence>
<feature type="region of interest" description="Disordered" evidence="1">
    <location>
        <begin position="148"/>
        <end position="187"/>
    </location>
</feature>
<dbReference type="InParanoid" id="A0A163K0W6"/>
<dbReference type="CDD" id="cd00083">
    <property type="entry name" value="bHLH_SF"/>
    <property type="match status" value="1"/>
</dbReference>
<reference evidence="3" key="1">
    <citation type="submission" date="2016-04" db="EMBL/GenBank/DDBJ databases">
        <authorList>
            <person name="Evans L.H."/>
            <person name="Alamgir A."/>
            <person name="Owens N."/>
            <person name="Weber N.D."/>
            <person name="Virtaneva K."/>
            <person name="Barbian K."/>
            <person name="Babar A."/>
            <person name="Rosenke K."/>
        </authorList>
    </citation>
    <scope>NUCLEOTIDE SEQUENCE [LARGE SCALE GENOMIC DNA]</scope>
    <source>
        <strain evidence="3">CBS 101.48</strain>
    </source>
</reference>
<evidence type="ECO:0000313" key="4">
    <source>
        <dbReference type="Proteomes" id="UP000078561"/>
    </source>
</evidence>
<dbReference type="Proteomes" id="UP000078561">
    <property type="component" value="Unassembled WGS sequence"/>
</dbReference>
<dbReference type="OrthoDB" id="690068at2759"/>
<name>A0A163K0W6_ABSGL</name>
<feature type="domain" description="BHLH" evidence="2">
    <location>
        <begin position="176"/>
        <end position="228"/>
    </location>
</feature>
<feature type="region of interest" description="Disordered" evidence="1">
    <location>
        <begin position="1"/>
        <end position="72"/>
    </location>
</feature>
<feature type="compositionally biased region" description="Low complexity" evidence="1">
    <location>
        <begin position="317"/>
        <end position="333"/>
    </location>
</feature>
<dbReference type="OMA" id="IPSCVEQ"/>
<feature type="region of interest" description="Disordered" evidence="1">
    <location>
        <begin position="97"/>
        <end position="131"/>
    </location>
</feature>
<evidence type="ECO:0000256" key="1">
    <source>
        <dbReference type="SAM" id="MobiDB-lite"/>
    </source>
</evidence>
<dbReference type="EMBL" id="LT554414">
    <property type="protein sequence ID" value="SAM04705.1"/>
    <property type="molecule type" value="Genomic_DNA"/>
</dbReference>
<dbReference type="AlphaFoldDB" id="A0A163K0W6"/>
<dbReference type="Gene3D" id="4.10.280.10">
    <property type="entry name" value="Helix-loop-helix DNA-binding domain"/>
    <property type="match status" value="1"/>
</dbReference>
<dbReference type="Pfam" id="PF00010">
    <property type="entry name" value="HLH"/>
    <property type="match status" value="1"/>
</dbReference>
<dbReference type="InterPro" id="IPR036638">
    <property type="entry name" value="HLH_DNA-bd_sf"/>
</dbReference>
<gene>
    <name evidence="3" type="primary">ABSGL_10571.1 scaffold 12026</name>
</gene>
<dbReference type="SMART" id="SM00353">
    <property type="entry name" value="HLH"/>
    <property type="match status" value="1"/>
</dbReference>
<feature type="compositionally biased region" description="Low complexity" evidence="1">
    <location>
        <begin position="7"/>
        <end position="22"/>
    </location>
</feature>
<keyword evidence="4" id="KW-1185">Reference proteome</keyword>
<feature type="compositionally biased region" description="Basic and acidic residues" evidence="1">
    <location>
        <begin position="171"/>
        <end position="187"/>
    </location>
</feature>